<evidence type="ECO:0000256" key="1">
    <source>
        <dbReference type="SAM" id="Phobius"/>
    </source>
</evidence>
<feature type="transmembrane region" description="Helical" evidence="1">
    <location>
        <begin position="282"/>
        <end position="300"/>
    </location>
</feature>
<reference evidence="4 6" key="2">
    <citation type="submission" date="2018-03" db="EMBL/GenBank/DDBJ databases">
        <authorList>
            <person name="Fogelqvist J."/>
        </authorList>
    </citation>
    <scope>NUCLEOTIDE SEQUENCE [LARGE SCALE GENOMIC DNA]</scope>
</reference>
<keyword evidence="1" id="KW-0472">Membrane</keyword>
<protein>
    <recommendedName>
        <fullName evidence="7">L-type lectin-like domain-containing protein</fullName>
    </recommendedName>
</protein>
<keyword evidence="4" id="KW-0496">Mitochondrion</keyword>
<feature type="transmembrane region" description="Helical" evidence="1">
    <location>
        <begin position="321"/>
        <end position="339"/>
    </location>
</feature>
<dbReference type="EMBL" id="CDSF01000080">
    <property type="protein sequence ID" value="CEO97833.1"/>
    <property type="molecule type" value="Genomic_DNA"/>
</dbReference>
<dbReference type="EMBL" id="OVEO01000009">
    <property type="protein sequence ID" value="SPQ98383.1"/>
    <property type="molecule type" value="Genomic_DNA"/>
</dbReference>
<keyword evidence="5" id="KW-1185">Reference proteome</keyword>
<proteinExistence type="predicted"/>
<name>A0A0G4IR27_PLABS</name>
<evidence type="ECO:0008006" key="7">
    <source>
        <dbReference type="Google" id="ProtNLM"/>
    </source>
</evidence>
<keyword evidence="2" id="KW-0732">Signal</keyword>
<feature type="transmembrane region" description="Helical" evidence="1">
    <location>
        <begin position="373"/>
        <end position="395"/>
    </location>
</feature>
<dbReference type="Proteomes" id="UP000290189">
    <property type="component" value="Unassembled WGS sequence"/>
</dbReference>
<sequence>MALRLVGSALVCAQLWTICLSAGPDTVAWNLMSVKHPDEVWHLERVEFLKRAPGGNEETVRWRSACHTGCDDSTRRAAGRINWNAKAVNVNRPPDRVFCLRYEFDTSTEDGLVPFDTIRVEQKHGGSLAARHVRVSFEYKQLEHALYEKLEVDSDGRTDIPIKAKDVLKAVAHQLDANLTGELYETARRNRQQAEQIAALTNQLAAVERDDAVLRASIARHTLELENLCHNNAVAHSACQSTSPSADARCQPSLIDRLDNATSANRRAIQQLRQTVQRQKTALSLGTAGVLAVAAGALRARIHRKPAADAQITKVVPSRSVVMTGVAALAAGFGLHALYSSSARPPARPKFTSLTRPLPRQRLYVPPEYRWPVIAGAVTIALVVLAMAVLVVCVLRTRHRPSEPRFFRVM</sequence>
<dbReference type="Proteomes" id="UP000039324">
    <property type="component" value="Unassembled WGS sequence"/>
</dbReference>
<gene>
    <name evidence="3" type="ORF">PBRA_005947</name>
    <name evidence="4" type="ORF">PLBR_LOCUS5598</name>
</gene>
<evidence type="ECO:0000313" key="4">
    <source>
        <dbReference type="EMBL" id="SPQ98383.1"/>
    </source>
</evidence>
<keyword evidence="1" id="KW-0812">Transmembrane</keyword>
<geneLocation type="mitochondrion" evidence="4"/>
<feature type="signal peptide" evidence="2">
    <location>
        <begin position="1"/>
        <end position="21"/>
    </location>
</feature>
<dbReference type="AlphaFoldDB" id="A0A0G4IR27"/>
<evidence type="ECO:0000313" key="5">
    <source>
        <dbReference type="Proteomes" id="UP000039324"/>
    </source>
</evidence>
<feature type="chain" id="PRO_5035990724" description="L-type lectin-like domain-containing protein" evidence="2">
    <location>
        <begin position="22"/>
        <end position="410"/>
    </location>
</feature>
<evidence type="ECO:0000256" key="2">
    <source>
        <dbReference type="SAM" id="SignalP"/>
    </source>
</evidence>
<organism evidence="3 5">
    <name type="scientific">Plasmodiophora brassicae</name>
    <name type="common">Clubroot disease agent</name>
    <dbReference type="NCBI Taxonomy" id="37360"/>
    <lineage>
        <taxon>Eukaryota</taxon>
        <taxon>Sar</taxon>
        <taxon>Rhizaria</taxon>
        <taxon>Endomyxa</taxon>
        <taxon>Phytomyxea</taxon>
        <taxon>Plasmodiophorida</taxon>
        <taxon>Plasmodiophoridae</taxon>
        <taxon>Plasmodiophora</taxon>
    </lineage>
</organism>
<keyword evidence="1" id="KW-1133">Transmembrane helix</keyword>
<accession>A0A0G4IR27</accession>
<reference evidence="3 5" key="1">
    <citation type="submission" date="2015-02" db="EMBL/GenBank/DDBJ databases">
        <authorList>
            <person name="Chooi Y.-H."/>
        </authorList>
    </citation>
    <scope>NUCLEOTIDE SEQUENCE [LARGE SCALE GENOMIC DNA]</scope>
    <source>
        <strain evidence="3">E3</strain>
    </source>
</reference>
<evidence type="ECO:0000313" key="3">
    <source>
        <dbReference type="EMBL" id="CEO97833.1"/>
    </source>
</evidence>
<evidence type="ECO:0000313" key="6">
    <source>
        <dbReference type="Proteomes" id="UP000290189"/>
    </source>
</evidence>